<dbReference type="Pfam" id="PF00512">
    <property type="entry name" value="HisKA"/>
    <property type="match status" value="1"/>
</dbReference>
<dbReference type="InterPro" id="IPR003594">
    <property type="entry name" value="HATPase_dom"/>
</dbReference>
<comment type="caution">
    <text evidence="14">The sequence shown here is derived from an EMBL/GenBank/DDBJ whole genome shotgun (WGS) entry which is preliminary data.</text>
</comment>
<evidence type="ECO:0000256" key="9">
    <source>
        <dbReference type="ARBA" id="ARBA00023012"/>
    </source>
</evidence>
<dbReference type="SMART" id="SM00387">
    <property type="entry name" value="HATPase_c"/>
    <property type="match status" value="1"/>
</dbReference>
<dbReference type="PANTHER" id="PTHR43304:SF1">
    <property type="entry name" value="PAC DOMAIN-CONTAINING PROTEIN"/>
    <property type="match status" value="1"/>
</dbReference>
<evidence type="ECO:0000256" key="11">
    <source>
        <dbReference type="SAM" id="Phobius"/>
    </source>
</evidence>
<dbReference type="SUPFAM" id="SSF47384">
    <property type="entry name" value="Homodimeric domain of signal transducing histidine kinase"/>
    <property type="match status" value="1"/>
</dbReference>
<dbReference type="PRINTS" id="PR00344">
    <property type="entry name" value="BCTRLSENSOR"/>
</dbReference>
<keyword evidence="4" id="KW-0597">Phosphoprotein</keyword>
<proteinExistence type="predicted"/>
<dbReference type="CDD" id="cd00082">
    <property type="entry name" value="HisKA"/>
    <property type="match status" value="1"/>
</dbReference>
<keyword evidence="9" id="KW-0902">Two-component regulatory system</keyword>
<dbReference type="Gene3D" id="1.10.287.130">
    <property type="match status" value="1"/>
</dbReference>
<dbReference type="InterPro" id="IPR004358">
    <property type="entry name" value="Sig_transdc_His_kin-like_C"/>
</dbReference>
<evidence type="ECO:0000256" key="8">
    <source>
        <dbReference type="ARBA" id="ARBA00022989"/>
    </source>
</evidence>
<comment type="catalytic activity">
    <reaction evidence="1">
        <text>ATP + protein L-histidine = ADP + protein N-phospho-L-histidine.</text>
        <dbReference type="EC" id="2.7.13.3"/>
    </reaction>
</comment>
<keyword evidence="5" id="KW-0808">Transferase</keyword>
<keyword evidence="6 11" id="KW-0812">Transmembrane</keyword>
<dbReference type="InterPro" id="IPR036097">
    <property type="entry name" value="HisK_dim/P_sf"/>
</dbReference>
<dbReference type="SMART" id="SM00304">
    <property type="entry name" value="HAMP"/>
    <property type="match status" value="1"/>
</dbReference>
<name>A0ABP7STX8_9PSEU</name>
<feature type="domain" description="HAMP" evidence="13">
    <location>
        <begin position="207"/>
        <end position="259"/>
    </location>
</feature>
<gene>
    <name evidence="14" type="ORF">GCM10022247_44350</name>
</gene>
<evidence type="ECO:0000259" key="12">
    <source>
        <dbReference type="PROSITE" id="PS50109"/>
    </source>
</evidence>
<dbReference type="EC" id="2.7.13.3" evidence="3"/>
<dbReference type="PANTHER" id="PTHR43304">
    <property type="entry name" value="PHYTOCHROME-LIKE PROTEIN CPH1"/>
    <property type="match status" value="1"/>
</dbReference>
<evidence type="ECO:0000256" key="2">
    <source>
        <dbReference type="ARBA" id="ARBA00004236"/>
    </source>
</evidence>
<evidence type="ECO:0000313" key="15">
    <source>
        <dbReference type="Proteomes" id="UP001501747"/>
    </source>
</evidence>
<sequence length="515" mass="56972">MTRSLSRWLLAAGAFLLVFAVSAIVLGAYAITELTDARRTGTTYVQPAARLAQTMTTAFLDQETGVRGYVLTGRPDFLEPYRTGERQAMDAYARLTELIKNGGAVERANLLTVDAANRAWLSGYVEPTLEIVHTRGASGDIGNSARGKILFDEVRAALNRQTEHYDLLRANSQRLVDGAARTLITVCVTVAVLLVLAIVALFLGTRRVVLRPLADLSAEARRVAGGDFHHQLEVRGPREIVDLGRDVDEMRGHILRELGALQEAHRALDEQARELQRSNAELEQFAYVASHDLQEPLRKVAGFCQLLATRYRGQLDDRADQYIDFAVDGAKRMQVLINDLLAFSRVGRTSGEQRELDSAELVAQAERNLAAVIEDSGAEIRTGDLPVVRGEASLLTTVFQNLIGNAVKFRGEQPPRLRIEAERFGEMWEFSFSDNGIGIESQYAERIFVIFQRLHAKEAYEGTGIGLALCRKIVEHHGGTIRLDTGYRGGTRFVFTLPAVPEQTEAQQTTEGDHD</sequence>
<dbReference type="Pfam" id="PF00672">
    <property type="entry name" value="HAMP"/>
    <property type="match status" value="1"/>
</dbReference>
<dbReference type="InterPro" id="IPR036890">
    <property type="entry name" value="HATPase_C_sf"/>
</dbReference>
<accession>A0ABP7STX8</accession>
<dbReference type="InterPro" id="IPR052162">
    <property type="entry name" value="Sensor_kinase/Photoreceptor"/>
</dbReference>
<evidence type="ECO:0000256" key="5">
    <source>
        <dbReference type="ARBA" id="ARBA00022679"/>
    </source>
</evidence>
<dbReference type="InterPro" id="IPR003661">
    <property type="entry name" value="HisK_dim/P_dom"/>
</dbReference>
<dbReference type="Gene3D" id="6.10.340.10">
    <property type="match status" value="1"/>
</dbReference>
<keyword evidence="8 11" id="KW-1133">Transmembrane helix</keyword>
<evidence type="ECO:0000256" key="1">
    <source>
        <dbReference type="ARBA" id="ARBA00000085"/>
    </source>
</evidence>
<keyword evidence="7" id="KW-0418">Kinase</keyword>
<dbReference type="InterPro" id="IPR005467">
    <property type="entry name" value="His_kinase_dom"/>
</dbReference>
<feature type="transmembrane region" description="Helical" evidence="11">
    <location>
        <begin position="183"/>
        <end position="203"/>
    </location>
</feature>
<dbReference type="Proteomes" id="UP001501747">
    <property type="component" value="Unassembled WGS sequence"/>
</dbReference>
<dbReference type="SUPFAM" id="SSF158472">
    <property type="entry name" value="HAMP domain-like"/>
    <property type="match status" value="1"/>
</dbReference>
<evidence type="ECO:0000256" key="7">
    <source>
        <dbReference type="ARBA" id="ARBA00022777"/>
    </source>
</evidence>
<dbReference type="PROSITE" id="PS50109">
    <property type="entry name" value="HIS_KIN"/>
    <property type="match status" value="1"/>
</dbReference>
<comment type="subcellular location">
    <subcellularLocation>
        <location evidence="2">Cell membrane</location>
    </subcellularLocation>
</comment>
<dbReference type="SUPFAM" id="SSF55874">
    <property type="entry name" value="ATPase domain of HSP90 chaperone/DNA topoisomerase II/histidine kinase"/>
    <property type="match status" value="1"/>
</dbReference>
<dbReference type="RefSeq" id="WP_344877777.1">
    <property type="nucleotide sequence ID" value="NZ_BAABAL010000017.1"/>
</dbReference>
<feature type="coiled-coil region" evidence="10">
    <location>
        <begin position="258"/>
        <end position="285"/>
    </location>
</feature>
<reference evidence="15" key="1">
    <citation type="journal article" date="2019" name="Int. J. Syst. Evol. Microbiol.">
        <title>The Global Catalogue of Microorganisms (GCM) 10K type strain sequencing project: providing services to taxonomists for standard genome sequencing and annotation.</title>
        <authorList>
            <consortium name="The Broad Institute Genomics Platform"/>
            <consortium name="The Broad Institute Genome Sequencing Center for Infectious Disease"/>
            <person name="Wu L."/>
            <person name="Ma J."/>
        </authorList>
    </citation>
    <scope>NUCLEOTIDE SEQUENCE [LARGE SCALE GENOMIC DNA]</scope>
    <source>
        <strain evidence="15">JCM 17342</strain>
    </source>
</reference>
<keyword evidence="11" id="KW-0472">Membrane</keyword>
<keyword evidence="15" id="KW-1185">Reference proteome</keyword>
<dbReference type="GO" id="GO:0005524">
    <property type="term" value="F:ATP binding"/>
    <property type="evidence" value="ECO:0007669"/>
    <property type="project" value="UniProtKB-KW"/>
</dbReference>
<evidence type="ECO:0000256" key="3">
    <source>
        <dbReference type="ARBA" id="ARBA00012438"/>
    </source>
</evidence>
<evidence type="ECO:0000256" key="6">
    <source>
        <dbReference type="ARBA" id="ARBA00022692"/>
    </source>
</evidence>
<keyword evidence="10" id="KW-0175">Coiled coil</keyword>
<dbReference type="InterPro" id="IPR003660">
    <property type="entry name" value="HAMP_dom"/>
</dbReference>
<dbReference type="Pfam" id="PF05227">
    <property type="entry name" value="CHASE3"/>
    <property type="match status" value="1"/>
</dbReference>
<evidence type="ECO:0000313" key="14">
    <source>
        <dbReference type="EMBL" id="GAA4016404.1"/>
    </source>
</evidence>
<dbReference type="CDD" id="cd19410">
    <property type="entry name" value="HK9-like_sensor"/>
    <property type="match status" value="1"/>
</dbReference>
<dbReference type="SMART" id="SM00388">
    <property type="entry name" value="HisKA"/>
    <property type="match status" value="1"/>
</dbReference>
<organism evidence="14 15">
    <name type="scientific">Allokutzneria multivorans</name>
    <dbReference type="NCBI Taxonomy" id="1142134"/>
    <lineage>
        <taxon>Bacteria</taxon>
        <taxon>Bacillati</taxon>
        <taxon>Actinomycetota</taxon>
        <taxon>Actinomycetes</taxon>
        <taxon>Pseudonocardiales</taxon>
        <taxon>Pseudonocardiaceae</taxon>
        <taxon>Allokutzneria</taxon>
    </lineage>
</organism>
<keyword evidence="14" id="KW-0067">ATP-binding</keyword>
<dbReference type="CDD" id="cd06225">
    <property type="entry name" value="HAMP"/>
    <property type="match status" value="1"/>
</dbReference>
<keyword evidence="14" id="KW-0547">Nucleotide-binding</keyword>
<evidence type="ECO:0000256" key="10">
    <source>
        <dbReference type="SAM" id="Coils"/>
    </source>
</evidence>
<dbReference type="PROSITE" id="PS50885">
    <property type="entry name" value="HAMP"/>
    <property type="match status" value="1"/>
</dbReference>
<evidence type="ECO:0000256" key="4">
    <source>
        <dbReference type="ARBA" id="ARBA00022553"/>
    </source>
</evidence>
<dbReference type="Gene3D" id="3.30.565.10">
    <property type="entry name" value="Histidine kinase-like ATPase, C-terminal domain"/>
    <property type="match status" value="1"/>
</dbReference>
<dbReference type="EMBL" id="BAABAL010000017">
    <property type="protein sequence ID" value="GAA4016404.1"/>
    <property type="molecule type" value="Genomic_DNA"/>
</dbReference>
<dbReference type="InterPro" id="IPR007891">
    <property type="entry name" value="CHASE3"/>
</dbReference>
<evidence type="ECO:0000259" key="13">
    <source>
        <dbReference type="PROSITE" id="PS50885"/>
    </source>
</evidence>
<feature type="domain" description="Histidine kinase" evidence="12">
    <location>
        <begin position="288"/>
        <end position="501"/>
    </location>
</feature>
<dbReference type="Pfam" id="PF02518">
    <property type="entry name" value="HATPase_c"/>
    <property type="match status" value="1"/>
</dbReference>
<protein>
    <recommendedName>
        <fullName evidence="3">histidine kinase</fullName>
        <ecNumber evidence="3">2.7.13.3</ecNumber>
    </recommendedName>
</protein>